<keyword evidence="5" id="KW-1185">Reference proteome</keyword>
<proteinExistence type="predicted"/>
<evidence type="ECO:0000313" key="5">
    <source>
        <dbReference type="Proteomes" id="UP000236655"/>
    </source>
</evidence>
<organism evidence="4 5">
    <name type="scientific">Aquella oligotrophica</name>
    <dbReference type="NCBI Taxonomy" id="2067065"/>
    <lineage>
        <taxon>Bacteria</taxon>
        <taxon>Pseudomonadati</taxon>
        <taxon>Pseudomonadota</taxon>
        <taxon>Betaproteobacteria</taxon>
        <taxon>Neisseriales</taxon>
        <taxon>Neisseriaceae</taxon>
        <taxon>Aquella</taxon>
    </lineage>
</organism>
<dbReference type="Pfam" id="PF25800">
    <property type="entry name" value="FimV_N"/>
    <property type="match status" value="1"/>
</dbReference>
<feature type="domain" description="FimV N-terminal" evidence="3">
    <location>
        <begin position="21"/>
        <end position="126"/>
    </location>
</feature>
<feature type="chain" id="PRO_5014468121" description="FimV N-terminal domain-containing protein" evidence="2">
    <location>
        <begin position="21"/>
        <end position="737"/>
    </location>
</feature>
<dbReference type="AlphaFoldDB" id="A0A2I7N5L0"/>
<sequence length="737" mass="83840">MRRFILLVLASLMYISSSYADLGDIKVNSYLSQRFDAVVPLTNMPKDTDYNNLHLGLANSKKFKEYGINFNPELGSFVFQIITNSKAPYVKITSSKLINSPVLSFLLHYRINNDDFYRQYTVLLDPVDYTSTTQAKQDNKLIVVRDNQTSHRVGSNEKPIPIYSKVATTNIQKPSFQMDLSNPSLQASLARFNQESMLYTTVTNDSLYNIAKFNQAIYPKAQLTINQILIALGMENYHLMHNAEYLYESNVLIKIPLAKNISLIPANLADAYLLDVSLSNDQKFGILKAIASKYNRAVNIESAELFVVRQLDKKTVINNLNSSQNIRLHSQHKDIKPATKPADDGLLSFILANSLYLFGGLVIVLILVVLRKRYPDISLKDLLNRLKRKRIRKKLDAEEDPNSDDNIYGDLNKFSHHRTLSRHQFEAFDQQNEGVEPQASPLPDVNQQIATEKEVITKQASSDENAKLPATPKSEFKVDHELLETLEKILLMDPSRDDIRYKLFELYLMDGKVDKASKIFYALDHNLEIDDVLRQHIEIICQKYDFMPIPESELTDNAENLVPPESKAENLISSESSPLTDVDNYIQEVAHTDHDLNQSAEETNRVVDFISFAPIQNTPDPDEVVSFSQERMLDFSVVDFKPLTEPVVEMDSIDENHSISISAENPISSLIPEEAESIIISEDNTLDEKLNLARMYFHIEESDKAKDIIRQILDSPALSDNLREEVNKLRLEMGLNG</sequence>
<keyword evidence="1" id="KW-0472">Membrane</keyword>
<name>A0A2I7N5L0_9NEIS</name>
<dbReference type="EMBL" id="CP024847">
    <property type="protein sequence ID" value="AUR51756.1"/>
    <property type="molecule type" value="Genomic_DNA"/>
</dbReference>
<evidence type="ECO:0000259" key="3">
    <source>
        <dbReference type="Pfam" id="PF25800"/>
    </source>
</evidence>
<evidence type="ECO:0000313" key="4">
    <source>
        <dbReference type="EMBL" id="AUR51756.1"/>
    </source>
</evidence>
<gene>
    <name evidence="4" type="ORF">CUN60_05410</name>
</gene>
<keyword evidence="2" id="KW-0732">Signal</keyword>
<dbReference type="Proteomes" id="UP000236655">
    <property type="component" value="Chromosome"/>
</dbReference>
<dbReference type="OrthoDB" id="5298707at2"/>
<keyword evidence="1" id="KW-1133">Transmembrane helix</keyword>
<feature type="transmembrane region" description="Helical" evidence="1">
    <location>
        <begin position="346"/>
        <end position="370"/>
    </location>
</feature>
<accession>A0A2I7N5L0</accession>
<evidence type="ECO:0000256" key="2">
    <source>
        <dbReference type="SAM" id="SignalP"/>
    </source>
</evidence>
<evidence type="ECO:0000256" key="1">
    <source>
        <dbReference type="SAM" id="Phobius"/>
    </source>
</evidence>
<feature type="signal peptide" evidence="2">
    <location>
        <begin position="1"/>
        <end position="20"/>
    </location>
</feature>
<dbReference type="KEGG" id="nba:CUN60_05410"/>
<reference evidence="5" key="1">
    <citation type="submission" date="2017-11" db="EMBL/GenBank/DDBJ databases">
        <authorList>
            <person name="Chan K.G."/>
            <person name="Lee L.S."/>
        </authorList>
    </citation>
    <scope>NUCLEOTIDE SEQUENCE [LARGE SCALE GENOMIC DNA]</scope>
    <source>
        <strain evidence="5">DSM 100970</strain>
    </source>
</reference>
<keyword evidence="1" id="KW-0812">Transmembrane</keyword>
<dbReference type="RefSeq" id="WP_102951055.1">
    <property type="nucleotide sequence ID" value="NZ_CP024847.1"/>
</dbReference>
<protein>
    <recommendedName>
        <fullName evidence="3">FimV N-terminal domain-containing protein</fullName>
    </recommendedName>
</protein>
<dbReference type="InterPro" id="IPR057840">
    <property type="entry name" value="FimV_N"/>
</dbReference>